<evidence type="ECO:0000313" key="5">
    <source>
        <dbReference type="EMBL" id="QOQ78107.1"/>
    </source>
</evidence>
<dbReference type="RefSeq" id="WP_197629697.1">
    <property type="nucleotide sequence ID" value="NZ_CP063073.1"/>
</dbReference>
<dbReference type="GO" id="GO:0005615">
    <property type="term" value="C:extracellular space"/>
    <property type="evidence" value="ECO:0007669"/>
    <property type="project" value="InterPro"/>
</dbReference>
<feature type="domain" description="Peptidase M10 serralysin C-terminal" evidence="4">
    <location>
        <begin position="53"/>
        <end position="171"/>
    </location>
</feature>
<protein>
    <submittedName>
        <fullName evidence="5">M10 family metallopeptidase C-terminal domain-containing protein</fullName>
    </submittedName>
</protein>
<accession>A0A7M1KP90</accession>
<dbReference type="GO" id="GO:0005509">
    <property type="term" value="F:calcium ion binding"/>
    <property type="evidence" value="ECO:0007669"/>
    <property type="project" value="InterPro"/>
</dbReference>
<keyword evidence="2" id="KW-0964">Secreted</keyword>
<sequence length="219" mass="23563">MTTGQDYKDKAVTRPQIKDYERLIPAYKLNTDISGAEYLIGNLGRDNSPATMVIVNGFGHDSLDATGDTHDQVIDMHSGARSSVGGFKENVVIASHAVIEDVKTGAGTNRVVPNAVSNTITLGSGSNTVAFQNLSDSTPDRLDTVVGFKTGVDKLDISAFATPQGNTHYVVPNASHLEIQSGAAGETYVLYWKEFIYRGSQAPDFKVRADGVQQRDIIK</sequence>
<proteinExistence type="predicted"/>
<evidence type="ECO:0000256" key="1">
    <source>
        <dbReference type="ARBA" id="ARBA00004613"/>
    </source>
</evidence>
<dbReference type="Pfam" id="PF08548">
    <property type="entry name" value="Peptidase_M10_C"/>
    <property type="match status" value="1"/>
</dbReference>
<dbReference type="InterPro" id="IPR013858">
    <property type="entry name" value="Peptidase_M10B_C"/>
</dbReference>
<gene>
    <name evidence="5" type="ORF">IMF22_14260</name>
</gene>
<dbReference type="InterPro" id="IPR011049">
    <property type="entry name" value="Serralysin-like_metalloprot_C"/>
</dbReference>
<reference evidence="5 6" key="1">
    <citation type="submission" date="2020-10" db="EMBL/GenBank/DDBJ databases">
        <title>High quality whole genome sequence of Pseudomonas poae PMA22.</title>
        <authorList>
            <person name="Hernandez J.G."/>
            <person name="Rodriguez P."/>
            <person name="Cuevas C."/>
            <person name="de la Calle F."/>
            <person name="Galan B."/>
            <person name="Garcia J.L."/>
        </authorList>
    </citation>
    <scope>NUCLEOTIDE SEQUENCE [LARGE SCALE GENOMIC DNA]</scope>
    <source>
        <strain evidence="5 6">PMA22</strain>
    </source>
</reference>
<dbReference type="SUPFAM" id="SSF51120">
    <property type="entry name" value="beta-Roll"/>
    <property type="match status" value="1"/>
</dbReference>
<evidence type="ECO:0000259" key="4">
    <source>
        <dbReference type="Pfam" id="PF08548"/>
    </source>
</evidence>
<name>A0A7M1KP90_9PSED</name>
<evidence type="ECO:0000256" key="2">
    <source>
        <dbReference type="ARBA" id="ARBA00022525"/>
    </source>
</evidence>
<evidence type="ECO:0000256" key="3">
    <source>
        <dbReference type="ARBA" id="ARBA00022737"/>
    </source>
</evidence>
<comment type="subcellular location">
    <subcellularLocation>
        <location evidence="1">Secreted</location>
    </subcellularLocation>
</comment>
<organism evidence="5 6">
    <name type="scientific">Pseudomonas poae</name>
    <dbReference type="NCBI Taxonomy" id="200451"/>
    <lineage>
        <taxon>Bacteria</taxon>
        <taxon>Pseudomonadati</taxon>
        <taxon>Pseudomonadota</taxon>
        <taxon>Gammaproteobacteria</taxon>
        <taxon>Pseudomonadales</taxon>
        <taxon>Pseudomonadaceae</taxon>
        <taxon>Pseudomonas</taxon>
    </lineage>
</organism>
<dbReference type="EMBL" id="CP063073">
    <property type="protein sequence ID" value="QOQ78107.1"/>
    <property type="molecule type" value="Genomic_DNA"/>
</dbReference>
<dbReference type="AlphaFoldDB" id="A0A7M1KP90"/>
<dbReference type="Gene3D" id="2.150.10.10">
    <property type="entry name" value="Serralysin-like metalloprotease, C-terminal"/>
    <property type="match status" value="2"/>
</dbReference>
<dbReference type="Proteomes" id="UP000594923">
    <property type="component" value="Chromosome"/>
</dbReference>
<evidence type="ECO:0000313" key="6">
    <source>
        <dbReference type="Proteomes" id="UP000594923"/>
    </source>
</evidence>
<keyword evidence="3" id="KW-0677">Repeat</keyword>